<name>A0A4V5TJZ0_9BACI</name>
<proteinExistence type="predicted"/>
<dbReference type="GO" id="GO:0015074">
    <property type="term" value="P:DNA integration"/>
    <property type="evidence" value="ECO:0007669"/>
    <property type="project" value="InterPro"/>
</dbReference>
<dbReference type="Gene3D" id="1.10.443.10">
    <property type="entry name" value="Intergrase catalytic core"/>
    <property type="match status" value="1"/>
</dbReference>
<evidence type="ECO:0000256" key="1">
    <source>
        <dbReference type="ARBA" id="ARBA00023172"/>
    </source>
</evidence>
<sequence length="107" mass="12092">MAAEESLTLNTIIRTLAFTGMQRGEALALKWKNIDLTNGTITIEGTRDEISYRTPKTKNSYRTIAIDESLIRLSLCIVWGQDWGNVLSKCRSSLVPQRFIKKVNIFG</sequence>
<dbReference type="GO" id="GO:0006310">
    <property type="term" value="P:DNA recombination"/>
    <property type="evidence" value="ECO:0007669"/>
    <property type="project" value="UniProtKB-KW"/>
</dbReference>
<evidence type="ECO:0000259" key="2">
    <source>
        <dbReference type="PROSITE" id="PS51898"/>
    </source>
</evidence>
<gene>
    <name evidence="3" type="ORF">FC756_22340</name>
</gene>
<dbReference type="EMBL" id="SZPU01000102">
    <property type="protein sequence ID" value="TKI53773.1"/>
    <property type="molecule type" value="Genomic_DNA"/>
</dbReference>
<dbReference type="SUPFAM" id="SSF56349">
    <property type="entry name" value="DNA breaking-rejoining enzymes"/>
    <property type="match status" value="1"/>
</dbReference>
<keyword evidence="4" id="KW-1185">Reference proteome</keyword>
<keyword evidence="1" id="KW-0233">DNA recombination</keyword>
<dbReference type="AlphaFoldDB" id="A0A4V5TJZ0"/>
<organism evidence="3 4">
    <name type="scientific">Lysinibacillus mangiferihumi</name>
    <dbReference type="NCBI Taxonomy" id="1130819"/>
    <lineage>
        <taxon>Bacteria</taxon>
        <taxon>Bacillati</taxon>
        <taxon>Bacillota</taxon>
        <taxon>Bacilli</taxon>
        <taxon>Bacillales</taxon>
        <taxon>Bacillaceae</taxon>
        <taxon>Lysinibacillus</taxon>
    </lineage>
</organism>
<evidence type="ECO:0000313" key="4">
    <source>
        <dbReference type="Proteomes" id="UP000308744"/>
    </source>
</evidence>
<dbReference type="GO" id="GO:0003677">
    <property type="term" value="F:DNA binding"/>
    <property type="evidence" value="ECO:0007669"/>
    <property type="project" value="InterPro"/>
</dbReference>
<dbReference type="InterPro" id="IPR002104">
    <property type="entry name" value="Integrase_catalytic"/>
</dbReference>
<accession>A0A4V5TJZ0</accession>
<dbReference type="PROSITE" id="PS51898">
    <property type="entry name" value="TYR_RECOMBINASE"/>
    <property type="match status" value="1"/>
</dbReference>
<dbReference type="Proteomes" id="UP000308744">
    <property type="component" value="Unassembled WGS sequence"/>
</dbReference>
<dbReference type="InterPro" id="IPR011010">
    <property type="entry name" value="DNA_brk_join_enz"/>
</dbReference>
<evidence type="ECO:0000313" key="3">
    <source>
        <dbReference type="EMBL" id="TKI53773.1"/>
    </source>
</evidence>
<feature type="domain" description="Tyr recombinase" evidence="2">
    <location>
        <begin position="1"/>
        <end position="107"/>
    </location>
</feature>
<dbReference type="InterPro" id="IPR013762">
    <property type="entry name" value="Integrase-like_cat_sf"/>
</dbReference>
<protein>
    <recommendedName>
        <fullName evidence="2">Tyr recombinase domain-containing protein</fullName>
    </recommendedName>
</protein>
<comment type="caution">
    <text evidence="3">The sequence shown here is derived from an EMBL/GenBank/DDBJ whole genome shotgun (WGS) entry which is preliminary data.</text>
</comment>
<reference evidence="3 4" key="1">
    <citation type="submission" date="2019-04" db="EMBL/GenBank/DDBJ databases">
        <title>Lysinibacillus genome sequencing.</title>
        <authorList>
            <person name="Dunlap C."/>
        </authorList>
    </citation>
    <scope>NUCLEOTIDE SEQUENCE [LARGE SCALE GENOMIC DNA]</scope>
    <source>
        <strain evidence="3 4">CCTCC AB 2010389</strain>
    </source>
</reference>